<evidence type="ECO:0000313" key="8">
    <source>
        <dbReference type="Proteomes" id="UP000365824"/>
    </source>
</evidence>
<dbReference type="Proteomes" id="UP000365824">
    <property type="component" value="Unassembled WGS sequence"/>
</dbReference>
<dbReference type="Proteomes" id="UP001219389">
    <property type="component" value="Unassembled WGS sequence"/>
</dbReference>
<keyword evidence="9" id="KW-1185">Reference proteome</keyword>
<evidence type="ECO:0000313" key="3">
    <source>
        <dbReference type="EMBL" id="KAA4088715.1"/>
    </source>
</evidence>
<evidence type="ECO:0000313" key="2">
    <source>
        <dbReference type="EMBL" id="KAA3953479.1"/>
    </source>
</evidence>
<evidence type="ECO:0000313" key="5">
    <source>
        <dbReference type="EMBL" id="RGS83554.1"/>
    </source>
</evidence>
<evidence type="ECO:0000313" key="1">
    <source>
        <dbReference type="EMBL" id="KAA3922567.1"/>
    </source>
</evidence>
<evidence type="ECO:0000313" key="7">
    <source>
        <dbReference type="Proteomes" id="UP000323717"/>
    </source>
</evidence>
<accession>A0A139LCK7</accession>
<sequence length="148" mass="16610">MITSKHLFIGIVLLGISIFCTAQEVKIEFSYDKPNNSLTLILTNNTDKEILVMNQGRLSEFSGSYIVLTESSNGKSADLTICLFTLESGKWILHKSLSPKGRIELSYPLDSIPANNVVRAHLFLSTYSNDEKTGKLTSKRYEKNLYID</sequence>
<dbReference type="AlphaFoldDB" id="A0A139LCK7"/>
<evidence type="ECO:0000313" key="6">
    <source>
        <dbReference type="Proteomes" id="UP000266492"/>
    </source>
</evidence>
<evidence type="ECO:0000313" key="9">
    <source>
        <dbReference type="Proteomes" id="UP000473905"/>
    </source>
</evidence>
<dbReference type="EMBL" id="QRVZ01000008">
    <property type="protein sequence ID" value="RGS83554.1"/>
    <property type="molecule type" value="Genomic_DNA"/>
</dbReference>
<dbReference type="Proteomes" id="UP000473905">
    <property type="component" value="Unassembled WGS sequence"/>
</dbReference>
<dbReference type="EMBL" id="VWLB01000063">
    <property type="protein sequence ID" value="KAA3922567.1"/>
    <property type="molecule type" value="Genomic_DNA"/>
</dbReference>
<name>A0A139LCK7_BACOV</name>
<dbReference type="EMBL" id="JAQNZF010000001">
    <property type="protein sequence ID" value="MDC2740621.1"/>
    <property type="molecule type" value="Genomic_DNA"/>
</dbReference>
<dbReference type="EMBL" id="VWLE01000047">
    <property type="protein sequence ID" value="KAA3953479.1"/>
    <property type="molecule type" value="Genomic_DNA"/>
</dbReference>
<dbReference type="Proteomes" id="UP000323717">
    <property type="component" value="Unassembled WGS sequence"/>
</dbReference>
<proteinExistence type="predicted"/>
<reference evidence="7 8" key="2">
    <citation type="journal article" date="2019" name="Nat. Med.">
        <title>A library of human gut bacterial isolates paired with longitudinal multiomics data enables mechanistic microbiome research.</title>
        <authorList>
            <person name="Poyet M."/>
            <person name="Groussin M."/>
            <person name="Gibbons S.M."/>
            <person name="Avila-Pacheco J."/>
            <person name="Jiang X."/>
            <person name="Kearney S.M."/>
            <person name="Perrotta A.R."/>
            <person name="Berdy B."/>
            <person name="Zhao S."/>
            <person name="Lieberman T.D."/>
            <person name="Swanson P.K."/>
            <person name="Smith M."/>
            <person name="Roesemann S."/>
            <person name="Alexander J.E."/>
            <person name="Rich S.A."/>
            <person name="Livny J."/>
            <person name="Vlamakis H."/>
            <person name="Clish C."/>
            <person name="Bullock K."/>
            <person name="Deik A."/>
            <person name="Scott J."/>
            <person name="Pierce K.A."/>
            <person name="Xavier R.J."/>
            <person name="Alm E.J."/>
        </authorList>
    </citation>
    <scope>NUCLEOTIDE SEQUENCE [LARGE SCALE GENOMIC DNA]</scope>
    <source>
        <strain evidence="3 9">BIOML-A134</strain>
        <strain evidence="1 8">BIOML-A160</strain>
        <strain evidence="2 7">BIOML-A163</strain>
    </source>
</reference>
<reference evidence="4" key="3">
    <citation type="submission" date="2022-10" db="EMBL/GenBank/DDBJ databases">
        <title>Human gut microbiome strain richness.</title>
        <authorList>
            <person name="Chen-Liaw A."/>
        </authorList>
    </citation>
    <scope>NUCLEOTIDE SEQUENCE</scope>
    <source>
        <strain evidence="4">BSD2780120875st1_E1_BSD2780120875_150330</strain>
    </source>
</reference>
<protein>
    <submittedName>
        <fullName evidence="3">Uncharacterized protein</fullName>
    </submittedName>
</protein>
<dbReference type="Proteomes" id="UP000266492">
    <property type="component" value="Unassembled WGS sequence"/>
</dbReference>
<evidence type="ECO:0000313" key="4">
    <source>
        <dbReference type="EMBL" id="MDC2740621.1"/>
    </source>
</evidence>
<gene>
    <name evidence="5" type="ORF">DWX70_11465</name>
    <name evidence="3" type="ORF">F3D66_29665</name>
    <name evidence="2" type="ORF">F3D71_05685</name>
    <name evidence="1" type="ORF">F3F25_25790</name>
    <name evidence="4" type="ORF">PO382_00115</name>
</gene>
<reference evidence="5 6" key="1">
    <citation type="submission" date="2018-08" db="EMBL/GenBank/DDBJ databases">
        <title>A genome reference for cultivated species of the human gut microbiota.</title>
        <authorList>
            <person name="Zou Y."/>
            <person name="Xue W."/>
            <person name="Luo G."/>
        </authorList>
    </citation>
    <scope>NUCLEOTIDE SEQUENCE [LARGE SCALE GENOMIC DNA]</scope>
    <source>
        <strain evidence="5 6">AF20-9LB</strain>
    </source>
</reference>
<dbReference type="RefSeq" id="WP_008641713.1">
    <property type="nucleotide sequence ID" value="NZ_CAAKNR010000226.1"/>
</dbReference>
<dbReference type="EMBL" id="VWKB01000070">
    <property type="protein sequence ID" value="KAA4088715.1"/>
    <property type="molecule type" value="Genomic_DNA"/>
</dbReference>
<organism evidence="3 9">
    <name type="scientific">Bacteroides ovatus</name>
    <dbReference type="NCBI Taxonomy" id="28116"/>
    <lineage>
        <taxon>Bacteria</taxon>
        <taxon>Pseudomonadati</taxon>
        <taxon>Bacteroidota</taxon>
        <taxon>Bacteroidia</taxon>
        <taxon>Bacteroidales</taxon>
        <taxon>Bacteroidaceae</taxon>
        <taxon>Bacteroides</taxon>
    </lineage>
</organism>
<comment type="caution">
    <text evidence="3">The sequence shown here is derived from an EMBL/GenBank/DDBJ whole genome shotgun (WGS) entry which is preliminary data.</text>
</comment>